<feature type="transmembrane region" description="Helical" evidence="1">
    <location>
        <begin position="54"/>
        <end position="73"/>
    </location>
</feature>
<dbReference type="RefSeq" id="WP_023281341.1">
    <property type="nucleotide sequence ID" value="NZ_BFLO01000029.1"/>
</dbReference>
<feature type="transmembrane region" description="Helical" evidence="1">
    <location>
        <begin position="79"/>
        <end position="101"/>
    </location>
</feature>
<feature type="transmembrane region" description="Helical" evidence="1">
    <location>
        <begin position="20"/>
        <end position="42"/>
    </location>
</feature>
<sequence length="376" mass="42407">MNRQNLLIGVVFFSTLKVASILGNVFLSFLIPVILSSFALLVGWEKKLIGRHSLFIIAVAFLILFSLIISLTIGHFGFASYLLSSYVMIITYVLIVGMFLVQSRDILSRPHFWIKTTKIVILFHTLLLSMQIVAFYFFNTLLDVGALTGGAETRSIVILSDSLRLFRGGGLFEEPSIYVGFIFPFICLRYINNGNKIDYIIMLGLGGVIVTLSIVGCVLVILFFIVVFFRFNIKLLLILTMLLLVAYYYSSDYLLFRLDKVLNGNDGSSSVKLSMLVDYFNNDVFFKGYGLLRKSDFNGAYDGLGDTTVYTSLFTIFGFPIGLLLIIPLLYKIITMDYGIRQKVLLSLCFVKLASPTYMFFWALYLIVCLVGKNNK</sequence>
<evidence type="ECO:0000313" key="3">
    <source>
        <dbReference type="EMBL" id="BAQ01917.1"/>
    </source>
</evidence>
<protein>
    <submittedName>
        <fullName evidence="2">O-antigen polymerase</fullName>
    </submittedName>
</protein>
<accession>A0A075TAS7</accession>
<keyword evidence="1" id="KW-1133">Transmembrane helix</keyword>
<organism evidence="2">
    <name type="scientific">Escherichia coli</name>
    <dbReference type="NCBI Taxonomy" id="562"/>
    <lineage>
        <taxon>Bacteria</taxon>
        <taxon>Pseudomonadati</taxon>
        <taxon>Pseudomonadota</taxon>
        <taxon>Gammaproteobacteria</taxon>
        <taxon>Enterobacterales</taxon>
        <taxon>Enterobacteriaceae</taxon>
        <taxon>Escherichia</taxon>
    </lineage>
</organism>
<feature type="transmembrane region" description="Helical" evidence="1">
    <location>
        <begin position="354"/>
        <end position="372"/>
    </location>
</feature>
<feature type="transmembrane region" description="Helical" evidence="1">
    <location>
        <begin position="313"/>
        <end position="334"/>
    </location>
</feature>
<dbReference type="EMBL" id="KJ739597">
    <property type="protein sequence ID" value="AIG56909.1"/>
    <property type="molecule type" value="Genomic_DNA"/>
</dbReference>
<feature type="transmembrane region" description="Helical" evidence="1">
    <location>
        <begin position="121"/>
        <end position="138"/>
    </location>
</feature>
<dbReference type="EMBL" id="AB812073">
    <property type="protein sequence ID" value="BAQ01917.1"/>
    <property type="molecule type" value="Genomic_DNA"/>
</dbReference>
<proteinExistence type="predicted"/>
<reference evidence="3" key="1">
    <citation type="journal article" date="2014" name="DNA Res.">
        <title>A complete view of the genetic diversity of the Escherichia coli O-antigen biosynthesis gene cluster.</title>
        <authorList>
            <person name="Iguchi A."/>
            <person name="Iyoda S."/>
            <person name="Kikuchi T."/>
            <person name="Ogura Y."/>
            <person name="Katsura K."/>
            <person name="Ohnishi M."/>
            <person name="Hayashi T."/>
            <person name="Thomson N.R."/>
        </authorList>
    </citation>
    <scope>NUCLEOTIDE SEQUENCE</scope>
    <source>
        <strain evidence="3">C12/55</strain>
    </source>
</reference>
<evidence type="ECO:0000256" key="1">
    <source>
        <dbReference type="SAM" id="Phobius"/>
    </source>
</evidence>
<feature type="transmembrane region" description="Helical" evidence="1">
    <location>
        <begin position="231"/>
        <end position="250"/>
    </location>
</feature>
<evidence type="ECO:0000313" key="2">
    <source>
        <dbReference type="EMBL" id="AIG56909.1"/>
    </source>
</evidence>
<keyword evidence="1" id="KW-0472">Membrane</keyword>
<name>A0A075TAS7_ECOLX</name>
<keyword evidence="1" id="KW-0812">Transmembrane</keyword>
<feature type="transmembrane region" description="Helical" evidence="1">
    <location>
        <begin position="199"/>
        <end position="225"/>
    </location>
</feature>
<dbReference type="AlphaFoldDB" id="A0A075TAS7"/>
<gene>
    <name evidence="2" type="primary">wzy</name>
</gene>
<reference evidence="2" key="2">
    <citation type="journal article" date="2016" name="PLoS ONE">
        <title>Comparison of O-Antigen Gene Clusters of All O-Serogroups of Escherichia coli and Proposal for Adopting a New Nomenclature for O-Typing.</title>
        <authorList>
            <person name="DebRoy C."/>
            <person name="Fratamico P.M."/>
            <person name="Yan X."/>
            <person name="Baranzoni G."/>
            <person name="Liu Y."/>
            <person name="Needleman D.S."/>
            <person name="Tebbs R."/>
            <person name="O'Connell C.D."/>
            <person name="Allred A."/>
            <person name="Swimley M."/>
            <person name="Mwangi M."/>
            <person name="Kapur V."/>
            <person name="Raygoza Garay J.A."/>
            <person name="Roberts E.L."/>
            <person name="Katani R."/>
        </authorList>
    </citation>
    <scope>NUCLEOTIDE SEQUENCE</scope>
    <source>
        <strain evidence="2">2533-54</strain>
    </source>
</reference>